<dbReference type="GO" id="GO:0016887">
    <property type="term" value="F:ATP hydrolysis activity"/>
    <property type="evidence" value="ECO:0007669"/>
    <property type="project" value="InterPro"/>
</dbReference>
<dbReference type="InterPro" id="IPR027417">
    <property type="entry name" value="P-loop_NTPase"/>
</dbReference>
<dbReference type="InterPro" id="IPR032389">
    <property type="entry name" value="GspB_C"/>
</dbReference>
<dbReference type="AlphaFoldDB" id="A0A099LRQ0"/>
<dbReference type="GeneID" id="43682167"/>
<dbReference type="InterPro" id="IPR049945">
    <property type="entry name" value="AAA_22"/>
</dbReference>
<dbReference type="Pfam" id="PF13401">
    <property type="entry name" value="AAA_22"/>
    <property type="match status" value="1"/>
</dbReference>
<dbReference type="Pfam" id="PF21327">
    <property type="entry name" value="GspA_C39-like"/>
    <property type="match status" value="1"/>
</dbReference>
<dbReference type="InterPro" id="IPR036366">
    <property type="entry name" value="PGBDSf"/>
</dbReference>
<dbReference type="Pfam" id="PF01471">
    <property type="entry name" value="PG_binding_1"/>
    <property type="match status" value="1"/>
</dbReference>
<dbReference type="Gene3D" id="1.10.101.10">
    <property type="entry name" value="PGBD-like superfamily/PGBD"/>
    <property type="match status" value="1"/>
</dbReference>
<reference evidence="2 3" key="1">
    <citation type="submission" date="2014-04" db="EMBL/GenBank/DDBJ databases">
        <title>Genome sequencing of Vibrio navarrensis strains.</title>
        <authorList>
            <person name="Gladney L.M."/>
            <person name="Katz L.S."/>
            <person name="Marino-Ramirez L."/>
            <person name="Jordan I.K."/>
        </authorList>
    </citation>
    <scope>NUCLEOTIDE SEQUENCE [LARGE SCALE GENOMIC DNA]</scope>
    <source>
        <strain evidence="2 3">ATCC 51183</strain>
    </source>
</reference>
<dbReference type="PANTHER" id="PTHR35894:SF1">
    <property type="entry name" value="PHOSPHORIBULOKINASE _ URIDINE KINASE FAMILY"/>
    <property type="match status" value="1"/>
</dbReference>
<proteinExistence type="predicted"/>
<dbReference type="InterPro" id="IPR003593">
    <property type="entry name" value="AAA+_ATPase"/>
</dbReference>
<accession>A0A099LRQ0</accession>
<name>A0A099LRQ0_9VIBR</name>
<comment type="caution">
    <text evidence="2">The sequence shown here is derived from an EMBL/GenBank/DDBJ whole genome shotgun (WGS) entry which is preliminary data.</text>
</comment>
<dbReference type="InterPro" id="IPR048809">
    <property type="entry name" value="GspA_C39-like"/>
</dbReference>
<dbReference type="STRING" id="29495.EA26_03000"/>
<dbReference type="Gene3D" id="3.90.70.10">
    <property type="entry name" value="Cysteine proteinases"/>
    <property type="match status" value="1"/>
</dbReference>
<dbReference type="InterPro" id="IPR036365">
    <property type="entry name" value="PGBD-like_sf"/>
</dbReference>
<dbReference type="InterPro" id="IPR002477">
    <property type="entry name" value="Peptidoglycan-bd-like"/>
</dbReference>
<evidence type="ECO:0000313" key="3">
    <source>
        <dbReference type="Proteomes" id="UP000029994"/>
    </source>
</evidence>
<dbReference type="InterPro" id="IPR052026">
    <property type="entry name" value="ExeA_AAA_ATPase_DNA-bind"/>
</dbReference>
<dbReference type="eggNOG" id="COG3267">
    <property type="taxonomic scope" value="Bacteria"/>
</dbReference>
<dbReference type="SUPFAM" id="SSF52540">
    <property type="entry name" value="P-loop containing nucleoside triphosphate hydrolases"/>
    <property type="match status" value="1"/>
</dbReference>
<feature type="domain" description="AAA+ ATPase" evidence="1">
    <location>
        <begin position="42"/>
        <end position="195"/>
    </location>
</feature>
<evidence type="ECO:0000313" key="2">
    <source>
        <dbReference type="EMBL" id="KGK10329.1"/>
    </source>
</evidence>
<protein>
    <submittedName>
        <fullName evidence="2">General secretion pathway protein GspA</fullName>
    </submittedName>
</protein>
<dbReference type="Gene3D" id="3.40.50.300">
    <property type="entry name" value="P-loop containing nucleotide triphosphate hydrolases"/>
    <property type="match status" value="1"/>
</dbReference>
<sequence length="708" mass="79054">MYKDFFGFSELPFSIVPNSRYLYLSQRHREAITHLQAGLGDGGGFAMLTGEVGTGKTTVAKSMLANLGDNKCAALLLNPTFSSLELLEAICDEFNLSYPQQASLKQLHQIIHQFLLRNHQIGRQTLLVIDEAQHLAADVLEQLRLLTNLETESSKLLKVLLVGQPELQKLLQTTQLRQLAQRITGRYHLLPLDERETADYIAFRLHTAGGDKQLFDRSSTKLIAKYSHGIPRLINLICDKALQLSFYQSTLLVSKTNVHKACEEVMQFQAQIYQQPQTGRSTTRLAKSAVALSIIALLASGGYWYTTQLSTNQAAVASDVEPDAPSSALVIAPAPSENIVDLLMARQDPQQALSELYQVWGYQASEQDSLCLNAPLSVFRCARLQSNWQEIVQANRPVVLTLQQQNQRGYVVLWRVQHEWAEVLNGDARLRVPVGELLALWRGETMAIWRAPLRDTLKLNMSGEAITLLDQLLAKALNDDPLGGEHFDSALQRRVEWFQQWQGINVDGIAGPNTLSRLQQLVQLSAPSLQQGAELDEQEKLAQRLSYPPFGYLSPLPRTFPQASLVEAKPAPILLAQNASSPELPNADKAQDLLDNLDLSGFSPELAMKVESALASPSPEPSQTKQGEVHSLEMEAARWRGRLPALDLQSHIYSNDSQRRWLKINGAEYRQGDWIEQQVKLVEILPQSIVVEFDGEKIAIPALYEWKG</sequence>
<dbReference type="PANTHER" id="PTHR35894">
    <property type="entry name" value="GENERAL SECRETION PATHWAY PROTEIN A-RELATED"/>
    <property type="match status" value="1"/>
</dbReference>
<dbReference type="EMBL" id="JMCG01000001">
    <property type="protein sequence ID" value="KGK10329.1"/>
    <property type="molecule type" value="Genomic_DNA"/>
</dbReference>
<dbReference type="eggNOG" id="COG3409">
    <property type="taxonomic scope" value="Bacteria"/>
</dbReference>
<gene>
    <name evidence="2" type="ORF">EA26_03000</name>
</gene>
<dbReference type="SUPFAM" id="SSF47090">
    <property type="entry name" value="PGBD-like"/>
    <property type="match status" value="1"/>
</dbReference>
<dbReference type="Proteomes" id="UP000029994">
    <property type="component" value="Unassembled WGS sequence"/>
</dbReference>
<dbReference type="GO" id="GO:0015627">
    <property type="term" value="C:type II protein secretion system complex"/>
    <property type="evidence" value="ECO:0007669"/>
    <property type="project" value="InterPro"/>
</dbReference>
<dbReference type="RefSeq" id="WP_039423888.1">
    <property type="nucleotide sequence ID" value="NZ_CP061845.1"/>
</dbReference>
<keyword evidence="3" id="KW-1185">Reference proteome</keyword>
<organism evidence="2 3">
    <name type="scientific">Vibrio navarrensis</name>
    <dbReference type="NCBI Taxonomy" id="29495"/>
    <lineage>
        <taxon>Bacteria</taxon>
        <taxon>Pseudomonadati</taxon>
        <taxon>Pseudomonadota</taxon>
        <taxon>Gammaproteobacteria</taxon>
        <taxon>Vibrionales</taxon>
        <taxon>Vibrionaceae</taxon>
        <taxon>Vibrio</taxon>
    </lineage>
</organism>
<dbReference type="SMART" id="SM00382">
    <property type="entry name" value="AAA"/>
    <property type="match status" value="1"/>
</dbReference>
<evidence type="ECO:0000259" key="1">
    <source>
        <dbReference type="SMART" id="SM00382"/>
    </source>
</evidence>
<dbReference type="Pfam" id="PF16537">
    <property type="entry name" value="T2SSB"/>
    <property type="match status" value="1"/>
</dbReference>